<name>A0A1H2UP46_9FLAO</name>
<dbReference type="PROSITE" id="PS51257">
    <property type="entry name" value="PROKAR_LIPOPROTEIN"/>
    <property type="match status" value="1"/>
</dbReference>
<reference evidence="2" key="1">
    <citation type="submission" date="2016-10" db="EMBL/GenBank/DDBJ databases">
        <authorList>
            <person name="Varghese N."/>
            <person name="Submissions S."/>
        </authorList>
    </citation>
    <scope>NUCLEOTIDE SEQUENCE [LARGE SCALE GENOMIC DNA]</scope>
    <source>
        <strain evidence="2">DSM 25030</strain>
    </source>
</reference>
<dbReference type="InterPro" id="IPR020018">
    <property type="entry name" value="Motility-assoc_lipoprot_GldH"/>
</dbReference>
<dbReference type="AlphaFoldDB" id="A0A1H2UP46"/>
<keyword evidence="1" id="KW-0449">Lipoprotein</keyword>
<keyword evidence="2" id="KW-1185">Reference proteome</keyword>
<evidence type="ECO:0000313" key="2">
    <source>
        <dbReference type="Proteomes" id="UP000199592"/>
    </source>
</evidence>
<dbReference type="EMBL" id="FNMY01000002">
    <property type="protein sequence ID" value="SDW57314.1"/>
    <property type="molecule type" value="Genomic_DNA"/>
</dbReference>
<dbReference type="Proteomes" id="UP000199592">
    <property type="component" value="Unassembled WGS sequence"/>
</dbReference>
<protein>
    <submittedName>
        <fullName evidence="1">Gliding motility-associated lipoprotein GldH</fullName>
    </submittedName>
</protein>
<dbReference type="Pfam" id="PF14109">
    <property type="entry name" value="GldH_lipo"/>
    <property type="match status" value="1"/>
</dbReference>
<accession>A0A1H2UP46</accession>
<dbReference type="OrthoDB" id="982482at2"/>
<dbReference type="NCBIfam" id="TIGR03511">
    <property type="entry name" value="GldH_lipo"/>
    <property type="match status" value="1"/>
</dbReference>
<dbReference type="STRING" id="1073328.SAMN05216294_0628"/>
<evidence type="ECO:0000313" key="1">
    <source>
        <dbReference type="EMBL" id="SDW57314.1"/>
    </source>
</evidence>
<sequence length="162" mass="18398">MRNSFLILLAAVFTLASCNDLLIYSEYEPITDGKWEIDNPVHFEFSGLDSTATYNMFINVRNDDSFQFSNLFLITELEYPEGNTIKDTLEYKMAEPTGEWLGKGTGGVKENKLWFKENIDFKDSGVYKVNVSHAMRKNGEVEGLHILEGITDVGLEIEKVPN</sequence>
<dbReference type="RefSeq" id="WP_090292505.1">
    <property type="nucleotide sequence ID" value="NZ_FNKI01000001.1"/>
</dbReference>
<proteinExistence type="predicted"/>
<gene>
    <name evidence="1" type="ORF">SAMN04487892_1664</name>
</gene>
<organism evidence="1 2">
    <name type="scientific">Flagellimonas zhangzhouensis</name>
    <dbReference type="NCBI Taxonomy" id="1073328"/>
    <lineage>
        <taxon>Bacteria</taxon>
        <taxon>Pseudomonadati</taxon>
        <taxon>Bacteroidota</taxon>
        <taxon>Flavobacteriia</taxon>
        <taxon>Flavobacteriales</taxon>
        <taxon>Flavobacteriaceae</taxon>
        <taxon>Flagellimonas</taxon>
    </lineage>
</organism>